<evidence type="ECO:0000256" key="4">
    <source>
        <dbReference type="ARBA" id="ARBA00023014"/>
    </source>
</evidence>
<dbReference type="SUPFAM" id="SSF54862">
    <property type="entry name" value="4Fe-4S ferredoxins"/>
    <property type="match status" value="1"/>
</dbReference>
<evidence type="ECO:0000313" key="8">
    <source>
        <dbReference type="EMBL" id="BDE96087.1"/>
    </source>
</evidence>
<reference evidence="8 9" key="1">
    <citation type="submission" date="2022-01" db="EMBL/GenBank/DDBJ databases">
        <title>Novel bile acid biosynthetic pathways are enriched in the microbiome of centenarians.</title>
        <authorList>
            <person name="Sato Y."/>
            <person name="Atarashi K."/>
            <person name="Plichta R.D."/>
            <person name="Arai Y."/>
            <person name="Sasajima S."/>
            <person name="Kearney M.S."/>
            <person name="Suda W."/>
            <person name="Takeshita K."/>
            <person name="Sasaki T."/>
            <person name="Okamoto S."/>
            <person name="Skelly N.A."/>
            <person name="Okamura Y."/>
            <person name="Vlamakis H."/>
            <person name="Li Y."/>
            <person name="Tanoue T."/>
            <person name="Takei H."/>
            <person name="Nittono H."/>
            <person name="Narushima S."/>
            <person name="Irie J."/>
            <person name="Itoh H."/>
            <person name="Moriya K."/>
            <person name="Sugiura Y."/>
            <person name="Suematsu M."/>
            <person name="Moritoki N."/>
            <person name="Shibata S."/>
            <person name="Littman R.D."/>
            <person name="Fischbach A.M."/>
            <person name="Uwamino Y."/>
            <person name="Inoue T."/>
            <person name="Honda A."/>
            <person name="Hattori M."/>
            <person name="Murai T."/>
            <person name="Xavier J.R."/>
            <person name="Hirose N."/>
            <person name="Honda K."/>
        </authorList>
    </citation>
    <scope>NUCLEOTIDE SEQUENCE [LARGE SCALE GENOMIC DNA]</scope>
    <source>
        <strain evidence="8 9">CE91-St30</strain>
    </source>
</reference>
<dbReference type="RefSeq" id="WP_244412355.1">
    <property type="nucleotide sequence ID" value="NZ_AP025564.1"/>
</dbReference>
<feature type="domain" description="4Fe-4S ferredoxin-type" evidence="7">
    <location>
        <begin position="4"/>
        <end position="34"/>
    </location>
</feature>
<dbReference type="Gene3D" id="3.30.70.20">
    <property type="match status" value="2"/>
</dbReference>
<evidence type="ECO:0000256" key="2">
    <source>
        <dbReference type="ARBA" id="ARBA00022723"/>
    </source>
</evidence>
<dbReference type="Proteomes" id="UP001320544">
    <property type="component" value="Chromosome"/>
</dbReference>
<organism evidence="8 9">
    <name type="scientific">Raoultibacter timonensis</name>
    <dbReference type="NCBI Taxonomy" id="1907662"/>
    <lineage>
        <taxon>Bacteria</taxon>
        <taxon>Bacillati</taxon>
        <taxon>Actinomycetota</taxon>
        <taxon>Coriobacteriia</taxon>
        <taxon>Eggerthellales</taxon>
        <taxon>Eggerthellaceae</taxon>
        <taxon>Raoultibacter</taxon>
    </lineage>
</organism>
<dbReference type="PROSITE" id="PS00198">
    <property type="entry name" value="4FE4S_FER_1"/>
    <property type="match status" value="1"/>
</dbReference>
<keyword evidence="6" id="KW-0812">Transmembrane</keyword>
<dbReference type="EMBL" id="AP025564">
    <property type="protein sequence ID" value="BDE96087.1"/>
    <property type="molecule type" value="Genomic_DNA"/>
</dbReference>
<evidence type="ECO:0000256" key="1">
    <source>
        <dbReference type="ARBA" id="ARBA00022485"/>
    </source>
</evidence>
<evidence type="ECO:0000256" key="3">
    <source>
        <dbReference type="ARBA" id="ARBA00023004"/>
    </source>
</evidence>
<protein>
    <recommendedName>
        <fullName evidence="7">4Fe-4S ferredoxin-type domain-containing protein</fullName>
    </recommendedName>
</protein>
<gene>
    <name evidence="8" type="ORF">CE91St30_14200</name>
</gene>
<proteinExistence type="predicted"/>
<keyword evidence="4" id="KW-0411">Iron-sulfur</keyword>
<dbReference type="InterPro" id="IPR017900">
    <property type="entry name" value="4Fe4S_Fe_S_CS"/>
</dbReference>
<keyword evidence="3" id="KW-0408">Iron</keyword>
<evidence type="ECO:0000256" key="5">
    <source>
        <dbReference type="SAM" id="MobiDB-lite"/>
    </source>
</evidence>
<dbReference type="CDD" id="cd10551">
    <property type="entry name" value="PsrB"/>
    <property type="match status" value="1"/>
</dbReference>
<dbReference type="PROSITE" id="PS51379">
    <property type="entry name" value="4FE4S_FER_2"/>
    <property type="match status" value="3"/>
</dbReference>
<keyword evidence="2" id="KW-0479">Metal-binding</keyword>
<keyword evidence="1" id="KW-0004">4Fe-4S</keyword>
<evidence type="ECO:0000313" key="9">
    <source>
        <dbReference type="Proteomes" id="UP001320544"/>
    </source>
</evidence>
<feature type="domain" description="4Fe-4S ferredoxin-type" evidence="7">
    <location>
        <begin position="49"/>
        <end position="80"/>
    </location>
</feature>
<dbReference type="InterPro" id="IPR050954">
    <property type="entry name" value="ET_IronSulfur_Cluster-Binding"/>
</dbReference>
<keyword evidence="6" id="KW-0472">Membrane</keyword>
<name>A0ABN6MH54_9ACTN</name>
<dbReference type="Pfam" id="PF12800">
    <property type="entry name" value="Fer4_4"/>
    <property type="match status" value="1"/>
</dbReference>
<dbReference type="PANTHER" id="PTHR43177">
    <property type="entry name" value="PROTEIN NRFC"/>
    <property type="match status" value="1"/>
</dbReference>
<accession>A0ABN6MH54</accession>
<dbReference type="InterPro" id="IPR017896">
    <property type="entry name" value="4Fe4S_Fe-S-bd"/>
</dbReference>
<feature type="domain" description="4Fe-4S ferredoxin-type" evidence="7">
    <location>
        <begin position="81"/>
        <end position="110"/>
    </location>
</feature>
<dbReference type="PANTHER" id="PTHR43177:SF3">
    <property type="entry name" value="PROTEIN NRFC HOMOLOG"/>
    <property type="match status" value="1"/>
</dbReference>
<evidence type="ECO:0000256" key="6">
    <source>
        <dbReference type="SAM" id="Phobius"/>
    </source>
</evidence>
<evidence type="ECO:0000259" key="7">
    <source>
        <dbReference type="PROSITE" id="PS51379"/>
    </source>
</evidence>
<feature type="transmembrane region" description="Helical" evidence="6">
    <location>
        <begin position="227"/>
        <end position="248"/>
    </location>
</feature>
<keyword evidence="9" id="KW-1185">Reference proteome</keyword>
<feature type="region of interest" description="Disordered" evidence="5">
    <location>
        <begin position="245"/>
        <end position="272"/>
    </location>
</feature>
<keyword evidence="6" id="KW-1133">Transmembrane helix</keyword>
<sequence length="272" mass="29116">MTRYGMAIDMDHCIGCQTCVVSCQLNNALRPGTSRNSVDMLEWGRWPEGDLAFFAHACIHCESPLCVDVCPTGASKKRDDGIVVVDHELCIGCGVCITACEYGARSINVRDGFHYGENSPAPYEAKGMQPINVADKCTFCFERIDDGLQPACVSDCIAGVRAFGDLDDPASPVNAFIAERGCTPVPGSSLYYGFGTRNLDAKALITENYYRSAKADRERQETEAPPFNPAVVGTAAVAAAATATALGVSAKRSRAKRKTGGQGKTRARDARN</sequence>
<dbReference type="Pfam" id="PF13247">
    <property type="entry name" value="Fer4_11"/>
    <property type="match status" value="2"/>
</dbReference>